<name>A0A2D4MSC4_9SAUR</name>
<protein>
    <submittedName>
        <fullName evidence="1">Uncharacterized protein</fullName>
    </submittedName>
</protein>
<reference evidence="1" key="2">
    <citation type="submission" date="2017-11" db="EMBL/GenBank/DDBJ databases">
        <title>Coralsnake Venomics: Analyses of Venom Gland Transcriptomes and Proteomes of Six Brazilian Taxa.</title>
        <authorList>
            <person name="Aird S.D."/>
            <person name="Jorge da Silva N."/>
            <person name="Qiu L."/>
            <person name="Villar-Briones A."/>
            <person name="Aparecida-Saddi V."/>
            <person name="Campos-Telles M.P."/>
            <person name="Grau M."/>
            <person name="Mikheyev A.S."/>
        </authorList>
    </citation>
    <scope>NUCLEOTIDE SEQUENCE</scope>
    <source>
        <tissue evidence="1">Venom_gland</tissue>
    </source>
</reference>
<dbReference type="AlphaFoldDB" id="A0A2D4MSC4"/>
<accession>A0A2D4MSC4</accession>
<evidence type="ECO:0000313" key="1">
    <source>
        <dbReference type="EMBL" id="LAB36322.1"/>
    </source>
</evidence>
<dbReference type="EMBL" id="IACM01112818">
    <property type="protein sequence ID" value="LAB36322.1"/>
    <property type="molecule type" value="Transcribed_RNA"/>
</dbReference>
<reference evidence="1" key="1">
    <citation type="submission" date="2017-07" db="EMBL/GenBank/DDBJ databases">
        <authorList>
            <person name="Mikheyev A."/>
            <person name="Grau M."/>
        </authorList>
    </citation>
    <scope>NUCLEOTIDE SEQUENCE</scope>
    <source>
        <tissue evidence="1">Venom_gland</tissue>
    </source>
</reference>
<organism evidence="1">
    <name type="scientific">Micrurus spixii</name>
    <name type="common">Amazon coral snake</name>
    <dbReference type="NCBI Taxonomy" id="129469"/>
    <lineage>
        <taxon>Eukaryota</taxon>
        <taxon>Metazoa</taxon>
        <taxon>Chordata</taxon>
        <taxon>Craniata</taxon>
        <taxon>Vertebrata</taxon>
        <taxon>Euteleostomi</taxon>
        <taxon>Lepidosauria</taxon>
        <taxon>Squamata</taxon>
        <taxon>Bifurcata</taxon>
        <taxon>Unidentata</taxon>
        <taxon>Episquamata</taxon>
        <taxon>Toxicofera</taxon>
        <taxon>Serpentes</taxon>
        <taxon>Colubroidea</taxon>
        <taxon>Elapidae</taxon>
        <taxon>Elapinae</taxon>
        <taxon>Micrurus</taxon>
    </lineage>
</organism>
<proteinExistence type="predicted"/>
<sequence length="105" mass="12173">MGKTEDHRHSGQPKKLNAADYRHIMLIIPFDIGRRLAVPSAHSWQKPMRPKYIDLLSGEDIPLIWNQGTFNYQPPILHYFIISLPQDLLLTDNALSKIMVYHLIV</sequence>